<keyword evidence="4 8" id="KW-0547">Nucleotide-binding</keyword>
<evidence type="ECO:0000256" key="8">
    <source>
        <dbReference type="HAMAP-Rule" id="MF_00022"/>
    </source>
</evidence>
<dbReference type="EC" id="6.1.1.17" evidence="8"/>
<dbReference type="OrthoDB" id="9807503at2"/>
<keyword evidence="3 8" id="KW-0436">Ligase</keyword>
<keyword evidence="2 8" id="KW-0963">Cytoplasm</keyword>
<dbReference type="GO" id="GO:0005524">
    <property type="term" value="F:ATP binding"/>
    <property type="evidence" value="ECO:0007669"/>
    <property type="project" value="UniProtKB-UniRule"/>
</dbReference>
<feature type="short sequence motif" description="'KMSKS' region" evidence="8">
    <location>
        <begin position="268"/>
        <end position="272"/>
    </location>
</feature>
<comment type="subcellular location">
    <subcellularLocation>
        <location evidence="8">Cytoplasm</location>
    </subcellularLocation>
</comment>
<feature type="domain" description="Glutamyl/glutaminyl-tRNA synthetase class Ib catalytic" evidence="9">
    <location>
        <begin position="17"/>
        <end position="334"/>
    </location>
</feature>
<evidence type="ECO:0000256" key="5">
    <source>
        <dbReference type="ARBA" id="ARBA00022840"/>
    </source>
</evidence>
<proteinExistence type="inferred from homology"/>
<dbReference type="InterPro" id="IPR033910">
    <property type="entry name" value="GluRS_core"/>
</dbReference>
<dbReference type="InterPro" id="IPR049940">
    <property type="entry name" value="GluQ/Sye"/>
</dbReference>
<dbReference type="InterPro" id="IPR000924">
    <property type="entry name" value="Glu/Gln-tRNA-synth"/>
</dbReference>
<keyword evidence="7 8" id="KW-0030">Aminoacyl-tRNA synthetase</keyword>
<dbReference type="GO" id="GO:0006424">
    <property type="term" value="P:glutamyl-tRNA aminoacylation"/>
    <property type="evidence" value="ECO:0007669"/>
    <property type="project" value="UniProtKB-UniRule"/>
</dbReference>
<dbReference type="RefSeq" id="WP_064001921.1">
    <property type="nucleotide sequence ID" value="NZ_LSTV01000001.1"/>
</dbReference>
<evidence type="ECO:0000313" key="12">
    <source>
        <dbReference type="Proteomes" id="UP000076998"/>
    </source>
</evidence>
<feature type="domain" description="Aminoacyl-tRNA synthetase class I anticodon-binding" evidence="10">
    <location>
        <begin position="351"/>
        <end position="498"/>
    </location>
</feature>
<evidence type="ECO:0000256" key="7">
    <source>
        <dbReference type="ARBA" id="ARBA00023146"/>
    </source>
</evidence>
<name>A0A177KDE5_9MICO</name>
<dbReference type="SUPFAM" id="SSF48163">
    <property type="entry name" value="An anticodon-binding domain of class I aminoacyl-tRNA synthetases"/>
    <property type="match status" value="1"/>
</dbReference>
<dbReference type="PANTHER" id="PTHR43311">
    <property type="entry name" value="GLUTAMATE--TRNA LIGASE"/>
    <property type="match status" value="1"/>
</dbReference>
<evidence type="ECO:0000259" key="10">
    <source>
        <dbReference type="Pfam" id="PF19269"/>
    </source>
</evidence>
<keyword evidence="6 8" id="KW-0648">Protein biosynthesis</keyword>
<dbReference type="HAMAP" id="MF_00022">
    <property type="entry name" value="Glu_tRNA_synth_type1"/>
    <property type="match status" value="1"/>
</dbReference>
<evidence type="ECO:0000256" key="6">
    <source>
        <dbReference type="ARBA" id="ARBA00022917"/>
    </source>
</evidence>
<evidence type="ECO:0000256" key="2">
    <source>
        <dbReference type="ARBA" id="ARBA00022490"/>
    </source>
</evidence>
<dbReference type="InterPro" id="IPR020752">
    <property type="entry name" value="Glu-tRNA-synth_I_codon-bd_sub1"/>
</dbReference>
<evidence type="ECO:0000256" key="1">
    <source>
        <dbReference type="ARBA" id="ARBA00007894"/>
    </source>
</evidence>
<evidence type="ECO:0000256" key="3">
    <source>
        <dbReference type="ARBA" id="ARBA00022598"/>
    </source>
</evidence>
<feature type="binding site" evidence="8">
    <location>
        <position position="271"/>
    </location>
    <ligand>
        <name>ATP</name>
        <dbReference type="ChEBI" id="CHEBI:30616"/>
    </ligand>
</feature>
<comment type="catalytic activity">
    <reaction evidence="8">
        <text>tRNA(Glu) + L-glutamate + ATP = L-glutamyl-tRNA(Glu) + AMP + diphosphate</text>
        <dbReference type="Rhea" id="RHEA:23540"/>
        <dbReference type="Rhea" id="RHEA-COMP:9663"/>
        <dbReference type="Rhea" id="RHEA-COMP:9680"/>
        <dbReference type="ChEBI" id="CHEBI:29985"/>
        <dbReference type="ChEBI" id="CHEBI:30616"/>
        <dbReference type="ChEBI" id="CHEBI:33019"/>
        <dbReference type="ChEBI" id="CHEBI:78442"/>
        <dbReference type="ChEBI" id="CHEBI:78520"/>
        <dbReference type="ChEBI" id="CHEBI:456215"/>
        <dbReference type="EC" id="6.1.1.17"/>
    </reaction>
</comment>
<dbReference type="SUPFAM" id="SSF52374">
    <property type="entry name" value="Nucleotidylyl transferase"/>
    <property type="match status" value="1"/>
</dbReference>
<dbReference type="Gene3D" id="1.10.10.350">
    <property type="match status" value="1"/>
</dbReference>
<dbReference type="GO" id="GO:0005829">
    <property type="term" value="C:cytosol"/>
    <property type="evidence" value="ECO:0007669"/>
    <property type="project" value="TreeGrafter"/>
</dbReference>
<comment type="caution">
    <text evidence="11">The sequence shown here is derived from an EMBL/GenBank/DDBJ whole genome shotgun (WGS) entry which is preliminary data.</text>
</comment>
<dbReference type="InterPro" id="IPR045462">
    <property type="entry name" value="aa-tRNA-synth_I_cd-bd"/>
</dbReference>
<keyword evidence="5 8" id="KW-0067">ATP-binding</keyword>
<feature type="short sequence motif" description="'HIGH' region" evidence="8">
    <location>
        <begin position="23"/>
        <end position="33"/>
    </location>
</feature>
<protein>
    <recommendedName>
        <fullName evidence="8">Glutamate--tRNA ligase</fullName>
        <ecNumber evidence="8">6.1.1.17</ecNumber>
    </recommendedName>
    <alternativeName>
        <fullName evidence="8">Glutamyl-tRNA synthetase</fullName>
        <shortName evidence="8">GluRS</shortName>
    </alternativeName>
</protein>
<comment type="caution">
    <text evidence="8">Lacks conserved residue(s) required for the propagation of feature annotation.</text>
</comment>
<dbReference type="Proteomes" id="UP000076998">
    <property type="component" value="Unassembled WGS sequence"/>
</dbReference>
<comment type="similarity">
    <text evidence="1 8">Belongs to the class-I aminoacyl-tRNA synthetase family. Glutamate--tRNA ligase type 1 subfamily.</text>
</comment>
<dbReference type="EMBL" id="LSTV01000001">
    <property type="protein sequence ID" value="OAH51413.1"/>
    <property type="molecule type" value="Genomic_DNA"/>
</dbReference>
<dbReference type="CDD" id="cd00808">
    <property type="entry name" value="GluRS_core"/>
    <property type="match status" value="1"/>
</dbReference>
<dbReference type="PRINTS" id="PR00987">
    <property type="entry name" value="TRNASYNTHGLU"/>
</dbReference>
<evidence type="ECO:0000256" key="4">
    <source>
        <dbReference type="ARBA" id="ARBA00022741"/>
    </source>
</evidence>
<dbReference type="GO" id="GO:0000049">
    <property type="term" value="F:tRNA binding"/>
    <property type="evidence" value="ECO:0007669"/>
    <property type="project" value="InterPro"/>
</dbReference>
<dbReference type="Gene3D" id="1.10.8.70">
    <property type="entry name" value="Glutamate-tRNA synthetase, class I, anticodon-binding domain 1"/>
    <property type="match status" value="1"/>
</dbReference>
<sequence length="504" mass="55465">MSTAPHPLTTTASGSDVRVRFCPSPTGLPHVGMVRTALFNWAYARHTGGKMIFRVEDTDAARDSEESYRQLVDALTWLEIDWDEGVEKGGPHEPYRQSQRHDIYREVLDKLIATGAVYESYSTAEEIDARNEANGRAKQLGYDNFDRTLTDEQKAAFRAEGREPAWRLRVPDEDVTYVDLIRGEVTFPAGSFPDFVVVRAGGVPLYTFTNPVDDALMGITHVLRGEDLMPSTARQLALYGALIDAGVTTFVPRFAHMPLVLGEEGTKKLSKRDPKADLFLQREKGFIHEGLLNYLALLGWSIAPDRDVFSRQELIEAFDIVNVNPNPARFDQKKAESINGDHIRMLEPADFASRLVPHLVGAGVVSTPPTDAQRELLAKAAPLVQERMQMLGDAPGLLGFLFRDVEAYDEDAVKGLPANTAEVLAASIDALQAVPEDAFTAEAIQAALAASLIDGLGLKPRVAYGPARVALSGRRVSPPLFESMELLGKSVTLDRLDRLRAERS</sequence>
<dbReference type="AlphaFoldDB" id="A0A177KDE5"/>
<evidence type="ECO:0000259" key="9">
    <source>
        <dbReference type="Pfam" id="PF00749"/>
    </source>
</evidence>
<accession>A0A177KDE5</accession>
<dbReference type="InterPro" id="IPR004527">
    <property type="entry name" value="Glu-tRNA-ligase_bac/mito"/>
</dbReference>
<dbReference type="InterPro" id="IPR008925">
    <property type="entry name" value="aa_tRNA-synth_I_cd-bd_sf"/>
</dbReference>
<reference evidence="11 12" key="1">
    <citation type="submission" date="2016-02" db="EMBL/GenBank/DDBJ databases">
        <authorList>
            <person name="Wen L."/>
            <person name="He K."/>
            <person name="Yang H."/>
        </authorList>
    </citation>
    <scope>NUCLEOTIDE SEQUENCE [LARGE SCALE GENOMIC DNA]</scope>
    <source>
        <strain evidence="11 12">CD11_3</strain>
    </source>
</reference>
<evidence type="ECO:0000313" key="11">
    <source>
        <dbReference type="EMBL" id="OAH51413.1"/>
    </source>
</evidence>
<organism evidence="11 12">
    <name type="scientific">Microbacterium oleivorans</name>
    <dbReference type="NCBI Taxonomy" id="273677"/>
    <lineage>
        <taxon>Bacteria</taxon>
        <taxon>Bacillati</taxon>
        <taxon>Actinomycetota</taxon>
        <taxon>Actinomycetes</taxon>
        <taxon>Micrococcales</taxon>
        <taxon>Microbacteriaceae</taxon>
        <taxon>Microbacterium</taxon>
    </lineage>
</organism>
<dbReference type="InterPro" id="IPR020751">
    <property type="entry name" value="aa-tRNA-synth_I_codon-bd_sub2"/>
</dbReference>
<dbReference type="Gene3D" id="3.90.800.10">
    <property type="entry name" value="Glutamyl-tRNA Synthetase, Domain 3"/>
    <property type="match status" value="1"/>
</dbReference>
<dbReference type="GO" id="GO:0004818">
    <property type="term" value="F:glutamate-tRNA ligase activity"/>
    <property type="evidence" value="ECO:0007669"/>
    <property type="project" value="UniProtKB-UniRule"/>
</dbReference>
<dbReference type="InterPro" id="IPR014729">
    <property type="entry name" value="Rossmann-like_a/b/a_fold"/>
</dbReference>
<dbReference type="Pfam" id="PF19269">
    <property type="entry name" value="Anticodon_2"/>
    <property type="match status" value="1"/>
</dbReference>
<gene>
    <name evidence="8" type="primary">gltX</name>
    <name evidence="11" type="ORF">AYL44_03905</name>
</gene>
<dbReference type="InterPro" id="IPR020058">
    <property type="entry name" value="Glu/Gln-tRNA-synth_Ib_cat-dom"/>
</dbReference>
<dbReference type="PANTHER" id="PTHR43311:SF2">
    <property type="entry name" value="GLUTAMATE--TRNA LIGASE, MITOCHONDRIAL-RELATED"/>
    <property type="match status" value="1"/>
</dbReference>
<comment type="subunit">
    <text evidence="8">Monomer.</text>
</comment>
<comment type="function">
    <text evidence="8">Catalyzes the attachment of glutamate to tRNA(Glu) in a two-step reaction: glutamate is first activated by ATP to form Glu-AMP and then transferred to the acceptor end of tRNA(Glu).</text>
</comment>
<dbReference type="NCBIfam" id="TIGR00464">
    <property type="entry name" value="gltX_bact"/>
    <property type="match status" value="1"/>
</dbReference>
<dbReference type="Gene3D" id="1.10.1160.10">
    <property type="entry name" value="Glutamyl-trna Synthetase, Domain 2"/>
    <property type="match status" value="1"/>
</dbReference>
<dbReference type="GO" id="GO:0008270">
    <property type="term" value="F:zinc ion binding"/>
    <property type="evidence" value="ECO:0007669"/>
    <property type="project" value="InterPro"/>
</dbReference>
<dbReference type="InterPro" id="IPR020061">
    <property type="entry name" value="Glu_tRNA_lig_a-bdl"/>
</dbReference>
<dbReference type="Pfam" id="PF00749">
    <property type="entry name" value="tRNA-synt_1c"/>
    <property type="match status" value="1"/>
</dbReference>
<dbReference type="Gene3D" id="3.40.50.620">
    <property type="entry name" value="HUPs"/>
    <property type="match status" value="1"/>
</dbReference>